<protein>
    <submittedName>
        <fullName evidence="1">Uncharacterized protein</fullName>
    </submittedName>
</protein>
<dbReference type="EMBL" id="SKCS01001360">
    <property type="protein sequence ID" value="TNN04595.1"/>
    <property type="molecule type" value="Genomic_DNA"/>
</dbReference>
<dbReference type="AlphaFoldDB" id="A0A4Z2CK29"/>
<evidence type="ECO:0000313" key="2">
    <source>
        <dbReference type="Proteomes" id="UP000311919"/>
    </source>
</evidence>
<accession>A0A4Z2CK29</accession>
<gene>
    <name evidence="1" type="ORF">EWB00_001197</name>
</gene>
<comment type="caution">
    <text evidence="1">The sequence shown here is derived from an EMBL/GenBank/DDBJ whole genome shotgun (WGS) entry which is preliminary data.</text>
</comment>
<proteinExistence type="predicted"/>
<dbReference type="Proteomes" id="UP000311919">
    <property type="component" value="Unassembled WGS sequence"/>
</dbReference>
<reference evidence="1 2" key="1">
    <citation type="submission" date="2019-03" db="EMBL/GenBank/DDBJ databases">
        <title>An improved genome assembly of the fluke Schistosoma japonicum.</title>
        <authorList>
            <person name="Hu W."/>
            <person name="Luo F."/>
            <person name="Yin M."/>
            <person name="Mo X."/>
            <person name="Sun C."/>
            <person name="Wu Q."/>
            <person name="Zhu B."/>
            <person name="Xiang M."/>
            <person name="Wang J."/>
            <person name="Wang Y."/>
            <person name="Zhang T."/>
            <person name="Xu B."/>
            <person name="Zheng H."/>
            <person name="Feng Z."/>
        </authorList>
    </citation>
    <scope>NUCLEOTIDE SEQUENCE [LARGE SCALE GENOMIC DNA]</scope>
    <source>
        <strain evidence="1">HuSjv2</strain>
        <tissue evidence="1">Worms</tissue>
    </source>
</reference>
<sequence>MKHSICDKEHEGPIESCQVTVRLLTSVPSRACMDLHACSPQAMGSDLLYCFRNTTLRVSLNCNSILTQSSLLQMPRYLGEGGYSPASILGPKSHSKPGKNPHGIAAWGAGQFSVSNATGFLPWMNDYKAAGMEFDRSNKKPSEDND</sequence>
<keyword evidence="2" id="KW-1185">Reference proteome</keyword>
<name>A0A4Z2CK29_SCHJA</name>
<evidence type="ECO:0000313" key="1">
    <source>
        <dbReference type="EMBL" id="TNN04595.1"/>
    </source>
</evidence>
<organism evidence="1 2">
    <name type="scientific">Schistosoma japonicum</name>
    <name type="common">Blood fluke</name>
    <dbReference type="NCBI Taxonomy" id="6182"/>
    <lineage>
        <taxon>Eukaryota</taxon>
        <taxon>Metazoa</taxon>
        <taxon>Spiralia</taxon>
        <taxon>Lophotrochozoa</taxon>
        <taxon>Platyhelminthes</taxon>
        <taxon>Trematoda</taxon>
        <taxon>Digenea</taxon>
        <taxon>Strigeidida</taxon>
        <taxon>Schistosomatoidea</taxon>
        <taxon>Schistosomatidae</taxon>
        <taxon>Schistosoma</taxon>
    </lineage>
</organism>